<protein>
    <submittedName>
        <fullName evidence="2">Uncharacterized protein</fullName>
    </submittedName>
</protein>
<evidence type="ECO:0000313" key="2">
    <source>
        <dbReference type="EMBL" id="MBW0493934.1"/>
    </source>
</evidence>
<accession>A0A9Q3CZ62</accession>
<dbReference type="AlphaFoldDB" id="A0A9Q3CZ62"/>
<dbReference type="EMBL" id="AVOT02012310">
    <property type="protein sequence ID" value="MBW0493934.1"/>
    <property type="molecule type" value="Genomic_DNA"/>
</dbReference>
<feature type="compositionally biased region" description="Basic and acidic residues" evidence="1">
    <location>
        <begin position="49"/>
        <end position="60"/>
    </location>
</feature>
<evidence type="ECO:0000313" key="3">
    <source>
        <dbReference type="Proteomes" id="UP000765509"/>
    </source>
</evidence>
<sequence length="124" mass="14431">MGQFWPWGTPITLTDCKPQGTNRRPWTANHRVRQRPKKAKRALNPNIIKNDHSDGQDPKQSRWSKMAKIQNFRPNPKDNGDKPPSWMIPKVNQDDEDQRGPPSWAIMGIYIHISIINRILSKEL</sequence>
<organism evidence="2 3">
    <name type="scientific">Austropuccinia psidii MF-1</name>
    <dbReference type="NCBI Taxonomy" id="1389203"/>
    <lineage>
        <taxon>Eukaryota</taxon>
        <taxon>Fungi</taxon>
        <taxon>Dikarya</taxon>
        <taxon>Basidiomycota</taxon>
        <taxon>Pucciniomycotina</taxon>
        <taxon>Pucciniomycetes</taxon>
        <taxon>Pucciniales</taxon>
        <taxon>Sphaerophragmiaceae</taxon>
        <taxon>Austropuccinia</taxon>
    </lineage>
</organism>
<keyword evidence="3" id="KW-1185">Reference proteome</keyword>
<gene>
    <name evidence="2" type="ORF">O181_033649</name>
</gene>
<proteinExistence type="predicted"/>
<evidence type="ECO:0000256" key="1">
    <source>
        <dbReference type="SAM" id="MobiDB-lite"/>
    </source>
</evidence>
<comment type="caution">
    <text evidence="2">The sequence shown here is derived from an EMBL/GenBank/DDBJ whole genome shotgun (WGS) entry which is preliminary data.</text>
</comment>
<dbReference type="Proteomes" id="UP000765509">
    <property type="component" value="Unassembled WGS sequence"/>
</dbReference>
<feature type="region of interest" description="Disordered" evidence="1">
    <location>
        <begin position="1"/>
        <end position="103"/>
    </location>
</feature>
<feature type="compositionally biased region" description="Basic residues" evidence="1">
    <location>
        <begin position="30"/>
        <end position="41"/>
    </location>
</feature>
<name>A0A9Q3CZ62_9BASI</name>
<reference evidence="2" key="1">
    <citation type="submission" date="2021-03" db="EMBL/GenBank/DDBJ databases">
        <title>Draft genome sequence of rust myrtle Austropuccinia psidii MF-1, a brazilian biotype.</title>
        <authorList>
            <person name="Quecine M.C."/>
            <person name="Pachon D.M.R."/>
            <person name="Bonatelli M.L."/>
            <person name="Correr F.H."/>
            <person name="Franceschini L.M."/>
            <person name="Leite T.F."/>
            <person name="Margarido G.R.A."/>
            <person name="Almeida C.A."/>
            <person name="Ferrarezi J.A."/>
            <person name="Labate C.A."/>
        </authorList>
    </citation>
    <scope>NUCLEOTIDE SEQUENCE</scope>
    <source>
        <strain evidence="2">MF-1</strain>
    </source>
</reference>